<sequence>MIRTEVCYNGCMSDGEATVKPLEHPKIKATIPFSVIVYDYKTLVYKGTVVAISSRNDKGPFNVLAAHTNFITVIENQLILHIDPEHSRFLPLEKGIMRVFDQYVEVYLGIERRFF</sequence>
<name>A0A317JRF0_9BACT</name>
<protein>
    <submittedName>
        <fullName evidence="2">Uncharacterized protein</fullName>
    </submittedName>
</protein>
<dbReference type="GO" id="GO:0045259">
    <property type="term" value="C:proton-transporting ATP synthase complex"/>
    <property type="evidence" value="ECO:0007669"/>
    <property type="project" value="UniProtKB-KW"/>
</dbReference>
<accession>A0A317JRF0</accession>
<comment type="caution">
    <text evidence="2">The sequence shown here is derived from an EMBL/GenBank/DDBJ whole genome shotgun (WGS) entry which is preliminary data.</text>
</comment>
<keyword evidence="1" id="KW-0139">CF(1)</keyword>
<dbReference type="EMBL" id="PSRQ01000035">
    <property type="protein sequence ID" value="PWU23404.1"/>
    <property type="molecule type" value="Genomic_DNA"/>
</dbReference>
<dbReference type="Proteomes" id="UP000246104">
    <property type="component" value="Unassembled WGS sequence"/>
</dbReference>
<reference evidence="2 3" key="1">
    <citation type="submission" date="2018-02" db="EMBL/GenBank/DDBJ databases">
        <title>Genomic Reconstructions from Amazon Rainforest and Pasture Soil Reveal Novel Insights into the Physiology of Candidate Phyla in Tropical Sites.</title>
        <authorList>
            <person name="Kroeger M.E."/>
            <person name="Delmont T."/>
            <person name="Eren A.M."/>
            <person name="Guo J."/>
            <person name="Meyer K.M."/>
            <person name="Khan K."/>
            <person name="Rodrigues J.L.M."/>
            <person name="Bohannan B.J.M."/>
            <person name="Tringe S."/>
            <person name="Borges C.D."/>
            <person name="Tiedje J."/>
            <person name="Tsai S.M."/>
            <person name="Nusslein K."/>
        </authorList>
    </citation>
    <scope>NUCLEOTIDE SEQUENCE [LARGE SCALE GENOMIC DNA]</scope>
    <source>
        <strain evidence="2">Amazon FNV 2010 28 9</strain>
    </source>
</reference>
<evidence type="ECO:0000313" key="2">
    <source>
        <dbReference type="EMBL" id="PWU23404.1"/>
    </source>
</evidence>
<dbReference type="SUPFAM" id="SSF51344">
    <property type="entry name" value="Epsilon subunit of F1F0-ATP synthase N-terminal domain"/>
    <property type="match status" value="1"/>
</dbReference>
<evidence type="ECO:0000256" key="1">
    <source>
        <dbReference type="ARBA" id="ARBA00023196"/>
    </source>
</evidence>
<dbReference type="AlphaFoldDB" id="A0A317JRF0"/>
<organism evidence="2 3">
    <name type="scientific">Candidatus Cerribacteria bacterium 'Amazon FNV 2010 28 9'</name>
    <dbReference type="NCBI Taxonomy" id="2081795"/>
    <lineage>
        <taxon>Bacteria</taxon>
        <taxon>Candidatus Cerribacteria</taxon>
    </lineage>
</organism>
<evidence type="ECO:0000313" key="3">
    <source>
        <dbReference type="Proteomes" id="UP000246104"/>
    </source>
</evidence>
<proteinExistence type="predicted"/>
<keyword evidence="1" id="KW-0066">ATP synthesis</keyword>
<dbReference type="InterPro" id="IPR036771">
    <property type="entry name" value="ATPsynth_dsu/esu_N"/>
</dbReference>
<dbReference type="Gene3D" id="2.60.15.10">
    <property type="entry name" value="F0F1 ATP synthase delta/epsilon subunit, N-terminal"/>
    <property type="match status" value="1"/>
</dbReference>
<gene>
    <name evidence="2" type="ORF">C5B42_03165</name>
</gene>